<dbReference type="Proteomes" id="UP001396646">
    <property type="component" value="Unassembled WGS sequence"/>
</dbReference>
<dbReference type="Gene3D" id="2.70.70.10">
    <property type="entry name" value="Glucose Permease (Domain IIA)"/>
    <property type="match status" value="1"/>
</dbReference>
<comment type="caution">
    <text evidence="2">The sequence shown here is derived from an EMBL/GenBank/DDBJ whole genome shotgun (WGS) entry which is preliminary data.</text>
</comment>
<evidence type="ECO:0000259" key="1">
    <source>
        <dbReference type="Pfam" id="PF01551"/>
    </source>
</evidence>
<reference evidence="2 3" key="1">
    <citation type="submission" date="2024-04" db="EMBL/GenBank/DDBJ databases">
        <title>Methanococcoides sp. LMO-2.</title>
        <authorList>
            <person name="Liang L."/>
        </authorList>
    </citation>
    <scope>NUCLEOTIDE SEQUENCE [LARGE SCALE GENOMIC DNA]</scope>
    <source>
        <strain evidence="2 3">LMO-2</strain>
    </source>
</reference>
<gene>
    <name evidence="2" type="ORF">WOA13_05875</name>
</gene>
<dbReference type="InterPro" id="IPR011055">
    <property type="entry name" value="Dup_hybrid_motif"/>
</dbReference>
<evidence type="ECO:0000313" key="2">
    <source>
        <dbReference type="EMBL" id="MEL4305355.1"/>
    </source>
</evidence>
<dbReference type="InterPro" id="IPR016047">
    <property type="entry name" value="M23ase_b-sheet_dom"/>
</dbReference>
<dbReference type="Pfam" id="PF01551">
    <property type="entry name" value="Peptidase_M23"/>
    <property type="match status" value="1"/>
</dbReference>
<dbReference type="GO" id="GO:0016787">
    <property type="term" value="F:hydrolase activity"/>
    <property type="evidence" value="ECO:0007669"/>
    <property type="project" value="UniProtKB-KW"/>
</dbReference>
<evidence type="ECO:0000313" key="3">
    <source>
        <dbReference type="Proteomes" id="UP001396646"/>
    </source>
</evidence>
<dbReference type="SUPFAM" id="SSF51261">
    <property type="entry name" value="Duplicated hybrid motif"/>
    <property type="match status" value="1"/>
</dbReference>
<dbReference type="EMBL" id="JBCAUS010000003">
    <property type="protein sequence ID" value="MEL4305355.1"/>
    <property type="molecule type" value="Genomic_DNA"/>
</dbReference>
<feature type="domain" description="M23ase beta-sheet core" evidence="1">
    <location>
        <begin position="31"/>
        <end position="142"/>
    </location>
</feature>
<organism evidence="2 3">
    <name type="scientific">Methanococcoides cohabitans</name>
    <dbReference type="NCBI Taxonomy" id="3136559"/>
    <lineage>
        <taxon>Archaea</taxon>
        <taxon>Methanobacteriati</taxon>
        <taxon>Methanobacteriota</taxon>
        <taxon>Stenosarchaea group</taxon>
        <taxon>Methanomicrobia</taxon>
        <taxon>Methanosarcinales</taxon>
        <taxon>Methanosarcinaceae</taxon>
        <taxon>Methanococcoides</taxon>
    </lineage>
</organism>
<proteinExistence type="predicted"/>
<dbReference type="InterPro" id="IPR050570">
    <property type="entry name" value="Cell_wall_metabolism_enzyme"/>
</dbReference>
<sequence length="183" mass="21034">MRAFPLPEKTDNILREKGQSGSFWEDRKDRHHCGIDLYAPEGEPILAIEEGEVIDVDIMTSPEMISYWNETYHIIIRNQSGLFCKYGELAAYNVKIGDTVEAGQIIGHVGTVLNNEKIDCNAPEYIQKLKDNNPSMLHFELWESEPIVEDRNYLGGNWFGDERPEKLLDPTEYLKDIESSKNK</sequence>
<dbReference type="PANTHER" id="PTHR21666">
    <property type="entry name" value="PEPTIDASE-RELATED"/>
    <property type="match status" value="1"/>
</dbReference>
<accession>A0ABU9KSJ8</accession>
<keyword evidence="3" id="KW-1185">Reference proteome</keyword>
<keyword evidence="2" id="KW-0378">Hydrolase</keyword>
<name>A0ABU9KSJ8_9EURY</name>
<dbReference type="PANTHER" id="PTHR21666:SF285">
    <property type="entry name" value="M23 FAMILY METALLOPEPTIDASE"/>
    <property type="match status" value="1"/>
</dbReference>
<dbReference type="RefSeq" id="WP_342127020.1">
    <property type="nucleotide sequence ID" value="NZ_JBCAUS010000003.1"/>
</dbReference>
<dbReference type="CDD" id="cd12797">
    <property type="entry name" value="M23_peptidase"/>
    <property type="match status" value="1"/>
</dbReference>
<dbReference type="EC" id="3.4.-.-" evidence="2"/>
<protein>
    <submittedName>
        <fullName evidence="2">M23 family metallopeptidase</fullName>
        <ecNumber evidence="2">3.4.-.-</ecNumber>
    </submittedName>
</protein>